<evidence type="ECO:0000313" key="1">
    <source>
        <dbReference type="EMBL" id="ADQ17895.1"/>
    </source>
</evidence>
<evidence type="ECO:0000313" key="2">
    <source>
        <dbReference type="Proteomes" id="UP000007435"/>
    </source>
</evidence>
<protein>
    <recommendedName>
        <fullName evidence="3">PqqD family protein</fullName>
    </recommendedName>
</protein>
<sequence>MKYIINTKKVIFTQLGEEGVLMDVEKNEYQSMNETYFRIFQMVSEGEDSEDIIHALREEYQVEEQVCRAEVERVIQELLKKEYIR</sequence>
<dbReference type="EMBL" id="CP002305">
    <property type="protein sequence ID" value="ADQ17895.1"/>
    <property type="molecule type" value="Genomic_DNA"/>
</dbReference>
<keyword evidence="2" id="KW-1185">Reference proteome</keyword>
<name>E4RV15_LEAB4</name>
<dbReference type="Proteomes" id="UP000007435">
    <property type="component" value="Chromosome"/>
</dbReference>
<dbReference type="Pfam" id="PF05402">
    <property type="entry name" value="PqqD"/>
    <property type="match status" value="1"/>
</dbReference>
<dbReference type="RefSeq" id="WP_013408941.1">
    <property type="nucleotide sequence ID" value="NC_014655.1"/>
</dbReference>
<reference key="1">
    <citation type="submission" date="2010-11" db="EMBL/GenBank/DDBJ databases">
        <title>The complete genome of Leadbetterella byssophila DSM 17132.</title>
        <authorList>
            <consortium name="US DOE Joint Genome Institute (JGI-PGF)"/>
            <person name="Lucas S."/>
            <person name="Copeland A."/>
            <person name="Lapidus A."/>
            <person name="Glavina del Rio T."/>
            <person name="Dalin E."/>
            <person name="Tice H."/>
            <person name="Bruce D."/>
            <person name="Goodwin L."/>
            <person name="Pitluck S."/>
            <person name="Kyrpides N."/>
            <person name="Mavromatis K."/>
            <person name="Ivanova N."/>
            <person name="Teshima H."/>
            <person name="Brettin T."/>
            <person name="Detter J.C."/>
            <person name="Han C."/>
            <person name="Tapia R."/>
            <person name="Land M."/>
            <person name="Hauser L."/>
            <person name="Markowitz V."/>
            <person name="Cheng J.-F."/>
            <person name="Hugenholtz P."/>
            <person name="Woyke T."/>
            <person name="Wu D."/>
            <person name="Tindall B."/>
            <person name="Pomrenke H.G."/>
            <person name="Brambilla E."/>
            <person name="Klenk H.-P."/>
            <person name="Eisen J.A."/>
        </authorList>
    </citation>
    <scope>NUCLEOTIDE SEQUENCE [LARGE SCALE GENOMIC DNA]</scope>
    <source>
        <strain>DSM 17132</strain>
    </source>
</reference>
<dbReference type="AlphaFoldDB" id="E4RV15"/>
<dbReference type="InterPro" id="IPR041881">
    <property type="entry name" value="PqqD_sf"/>
</dbReference>
<dbReference type="eggNOG" id="ENOG5033A0N">
    <property type="taxonomic scope" value="Bacteria"/>
</dbReference>
<dbReference type="KEGG" id="lby:Lbys_2203"/>
<evidence type="ECO:0008006" key="3">
    <source>
        <dbReference type="Google" id="ProtNLM"/>
    </source>
</evidence>
<dbReference type="OrthoDB" id="9800554at2"/>
<reference evidence="1 2" key="2">
    <citation type="journal article" date="2011" name="Stand. Genomic Sci.">
        <title>Complete genome sequence of Leadbetterella byssophila type strain (4M15).</title>
        <authorList>
            <person name="Abt B."/>
            <person name="Teshima H."/>
            <person name="Lucas S."/>
            <person name="Lapidus A."/>
            <person name="Del Rio T.G."/>
            <person name="Nolan M."/>
            <person name="Tice H."/>
            <person name="Cheng J.F."/>
            <person name="Pitluck S."/>
            <person name="Liolios K."/>
            <person name="Pagani I."/>
            <person name="Ivanova N."/>
            <person name="Mavromatis K."/>
            <person name="Pati A."/>
            <person name="Tapia R."/>
            <person name="Han C."/>
            <person name="Goodwin L."/>
            <person name="Chen A."/>
            <person name="Palaniappan K."/>
            <person name="Land M."/>
            <person name="Hauser L."/>
            <person name="Chang Y.J."/>
            <person name="Jeffries C.D."/>
            <person name="Rohde M."/>
            <person name="Goker M."/>
            <person name="Tindall B.J."/>
            <person name="Detter J.C."/>
            <person name="Woyke T."/>
            <person name="Bristow J."/>
            <person name="Eisen J.A."/>
            <person name="Markowitz V."/>
            <person name="Hugenholtz P."/>
            <person name="Klenk H.P."/>
            <person name="Kyrpides N.C."/>
        </authorList>
    </citation>
    <scope>NUCLEOTIDE SEQUENCE [LARGE SCALE GENOMIC DNA]</scope>
    <source>
        <strain evidence="2">DSM 17132 / JCM 16389 / KACC 11308 / NBRC 106382 / 4M15</strain>
    </source>
</reference>
<organism evidence="1 2">
    <name type="scientific">Leadbetterella byssophila (strain DSM 17132 / JCM 16389 / KACC 11308 / NBRC 106382 / 4M15)</name>
    <dbReference type="NCBI Taxonomy" id="649349"/>
    <lineage>
        <taxon>Bacteria</taxon>
        <taxon>Pseudomonadati</taxon>
        <taxon>Bacteroidota</taxon>
        <taxon>Cytophagia</taxon>
        <taxon>Cytophagales</taxon>
        <taxon>Leadbetterellaceae</taxon>
        <taxon>Leadbetterella</taxon>
    </lineage>
</organism>
<dbReference type="InterPro" id="IPR008792">
    <property type="entry name" value="PQQD"/>
</dbReference>
<proteinExistence type="predicted"/>
<dbReference type="Gene3D" id="1.10.10.1150">
    <property type="entry name" value="Coenzyme PQQ synthesis protein D (PqqD)"/>
    <property type="match status" value="1"/>
</dbReference>
<gene>
    <name evidence="1" type="ordered locus">Lbys_2203</name>
</gene>
<accession>E4RV15</accession>
<dbReference type="HOGENOM" id="CLU_159325_2_3_10"/>